<organism evidence="2 3">
    <name type="scientific">Pteropus alecto</name>
    <name type="common">Black flying fox</name>
    <dbReference type="NCBI Taxonomy" id="9402"/>
    <lineage>
        <taxon>Eukaryota</taxon>
        <taxon>Metazoa</taxon>
        <taxon>Chordata</taxon>
        <taxon>Craniata</taxon>
        <taxon>Vertebrata</taxon>
        <taxon>Euteleostomi</taxon>
        <taxon>Mammalia</taxon>
        <taxon>Eutheria</taxon>
        <taxon>Laurasiatheria</taxon>
        <taxon>Chiroptera</taxon>
        <taxon>Yinpterochiroptera</taxon>
        <taxon>Pteropodoidea</taxon>
        <taxon>Pteropodidae</taxon>
        <taxon>Pteropodinae</taxon>
        <taxon>Pteropus</taxon>
    </lineage>
</organism>
<dbReference type="InParanoid" id="L5L842"/>
<sequence>MCASRAQKRATQRSKQTTDNGAAFQNERNMRFREQESKNTVSSIRVPSKITALPRSRKIRPRKNTSGDVDPEMTARTESPDEESQNGRHDLFFEENTPVMRKTEDTERSGEAAAWAPRGARLP</sequence>
<evidence type="ECO:0000313" key="3">
    <source>
        <dbReference type="Proteomes" id="UP000010552"/>
    </source>
</evidence>
<evidence type="ECO:0000313" key="2">
    <source>
        <dbReference type="EMBL" id="ELK19610.1"/>
    </source>
</evidence>
<dbReference type="AlphaFoldDB" id="L5L842"/>
<name>L5L842_PTEAL</name>
<feature type="compositionally biased region" description="Basic and acidic residues" evidence="1">
    <location>
        <begin position="28"/>
        <end position="37"/>
    </location>
</feature>
<keyword evidence="3" id="KW-1185">Reference proteome</keyword>
<protein>
    <submittedName>
        <fullName evidence="2">Uncharacterized protein</fullName>
    </submittedName>
</protein>
<evidence type="ECO:0000256" key="1">
    <source>
        <dbReference type="SAM" id="MobiDB-lite"/>
    </source>
</evidence>
<proteinExistence type="predicted"/>
<feature type="compositionally biased region" description="Basic and acidic residues" evidence="1">
    <location>
        <begin position="73"/>
        <end position="92"/>
    </location>
</feature>
<gene>
    <name evidence="2" type="ORF">PAL_GLEAN10001852</name>
</gene>
<dbReference type="Proteomes" id="UP000010552">
    <property type="component" value="Unassembled WGS sequence"/>
</dbReference>
<feature type="compositionally biased region" description="Basic and acidic residues" evidence="1">
    <location>
        <begin position="101"/>
        <end position="110"/>
    </location>
</feature>
<reference evidence="3" key="1">
    <citation type="journal article" date="2013" name="Science">
        <title>Comparative analysis of bat genomes provides insight into the evolution of flight and immunity.</title>
        <authorList>
            <person name="Zhang G."/>
            <person name="Cowled C."/>
            <person name="Shi Z."/>
            <person name="Huang Z."/>
            <person name="Bishop-Lilly K.A."/>
            <person name="Fang X."/>
            <person name="Wynne J.W."/>
            <person name="Xiong Z."/>
            <person name="Baker M.L."/>
            <person name="Zhao W."/>
            <person name="Tachedjian M."/>
            <person name="Zhu Y."/>
            <person name="Zhou P."/>
            <person name="Jiang X."/>
            <person name="Ng J."/>
            <person name="Yang L."/>
            <person name="Wu L."/>
            <person name="Xiao J."/>
            <person name="Feng Y."/>
            <person name="Chen Y."/>
            <person name="Sun X."/>
            <person name="Zhang Y."/>
            <person name="Marsh G.A."/>
            <person name="Crameri G."/>
            <person name="Broder C.C."/>
            <person name="Frey K.G."/>
            <person name="Wang L.F."/>
            <person name="Wang J."/>
        </authorList>
    </citation>
    <scope>NUCLEOTIDE SEQUENCE [LARGE SCALE GENOMIC DNA]</scope>
</reference>
<dbReference type="EMBL" id="KB030251">
    <property type="protein sequence ID" value="ELK19610.1"/>
    <property type="molecule type" value="Genomic_DNA"/>
</dbReference>
<feature type="compositionally biased region" description="Basic residues" evidence="1">
    <location>
        <begin position="1"/>
        <end position="12"/>
    </location>
</feature>
<accession>L5L842</accession>
<feature type="region of interest" description="Disordered" evidence="1">
    <location>
        <begin position="1"/>
        <end position="123"/>
    </location>
</feature>